<dbReference type="STRING" id="763665.A0A2G5B1K7"/>
<dbReference type="PROSITE" id="PS51184">
    <property type="entry name" value="JMJC"/>
    <property type="match status" value="1"/>
</dbReference>
<proteinExistence type="predicted"/>
<evidence type="ECO:0000256" key="1">
    <source>
        <dbReference type="ARBA" id="ARBA00004123"/>
    </source>
</evidence>
<dbReference type="GO" id="GO:0003712">
    <property type="term" value="F:transcription coregulator activity"/>
    <property type="evidence" value="ECO:0007669"/>
    <property type="project" value="TreeGrafter"/>
</dbReference>
<dbReference type="GO" id="GO:0000785">
    <property type="term" value="C:chromatin"/>
    <property type="evidence" value="ECO:0007669"/>
    <property type="project" value="TreeGrafter"/>
</dbReference>
<dbReference type="Gene3D" id="2.60.120.650">
    <property type="entry name" value="Cupin"/>
    <property type="match status" value="1"/>
</dbReference>
<dbReference type="GO" id="GO:0000118">
    <property type="term" value="C:histone deacetylase complex"/>
    <property type="evidence" value="ECO:0007669"/>
    <property type="project" value="TreeGrafter"/>
</dbReference>
<evidence type="ECO:0000256" key="3">
    <source>
        <dbReference type="ARBA" id="ARBA00023242"/>
    </source>
</evidence>
<gene>
    <name evidence="6" type="ORF">COEREDRAFT_50533</name>
</gene>
<dbReference type="InterPro" id="IPR003347">
    <property type="entry name" value="JmjC_dom"/>
</dbReference>
<dbReference type="EMBL" id="KZ303560">
    <property type="protein sequence ID" value="PIA12884.1"/>
    <property type="molecule type" value="Genomic_DNA"/>
</dbReference>
<keyword evidence="2" id="KW-0479">Metal-binding</keyword>
<dbReference type="GO" id="GO:0031490">
    <property type="term" value="F:chromatin DNA binding"/>
    <property type="evidence" value="ECO:0007669"/>
    <property type="project" value="TreeGrafter"/>
</dbReference>
<evidence type="ECO:0000313" key="6">
    <source>
        <dbReference type="EMBL" id="PIA12884.1"/>
    </source>
</evidence>
<evidence type="ECO:0000259" key="5">
    <source>
        <dbReference type="PROSITE" id="PS51184"/>
    </source>
</evidence>
<dbReference type="SMART" id="SM00558">
    <property type="entry name" value="JmjC"/>
    <property type="match status" value="1"/>
</dbReference>
<dbReference type="GO" id="GO:0032454">
    <property type="term" value="F:histone H3K9 demethylase activity"/>
    <property type="evidence" value="ECO:0007669"/>
    <property type="project" value="InterPro"/>
</dbReference>
<dbReference type="PANTHER" id="PTHR12549">
    <property type="entry name" value="JMJC DOMAIN-CONTAINING HISTONE DEMETHYLATION PROTEIN"/>
    <property type="match status" value="1"/>
</dbReference>
<dbReference type="OrthoDB" id="1667110at2759"/>
<feature type="domain" description="JmjC" evidence="5">
    <location>
        <begin position="160"/>
        <end position="337"/>
    </location>
</feature>
<feature type="region of interest" description="Disordered" evidence="4">
    <location>
        <begin position="364"/>
        <end position="384"/>
    </location>
</feature>
<sequence>MLRITQRTRHTHPRAPWELPVAYVDADELSTREFSRLWSRGQVIVVRGLLSKLRAELWQPEWWISRFGYELVRVLDCARAAAPVAGDEWPLRDFFRLFDNDDRHSELFADASNNWDSRAREINRGILKLKDWPPAEDFHRRLPEHFEAFVDALPFPEYTHRDGVFNLAARLPATAVPPDLGPKMYCAYGSSDAKGGFGTTNLHCDMADAVNIMAYASPISHSDRVTAAAVWDIFPPHVVDPLREYIRKRNGANGGEGDPIHDQATFLTQPQREELFRQLGGEDGICYRVHQNPGDAVFVPAGCAHQVCNYASAVKVAMDFVSPERVDFCRKLTAEFRKLPTNHPRHADLLQLNNILWWAFAGNQPNHNSHTPKNQKQPKKKRAT</sequence>
<evidence type="ECO:0000256" key="4">
    <source>
        <dbReference type="SAM" id="MobiDB-lite"/>
    </source>
</evidence>
<dbReference type="PANTHER" id="PTHR12549:SF38">
    <property type="entry name" value="JMJC DOMAIN-CONTAINING HISTONE DEMETHYLASE 2, ISOFORM A"/>
    <property type="match status" value="1"/>
</dbReference>
<dbReference type="Proteomes" id="UP000242474">
    <property type="component" value="Unassembled WGS sequence"/>
</dbReference>
<keyword evidence="7" id="KW-1185">Reference proteome</keyword>
<dbReference type="Pfam" id="PF02373">
    <property type="entry name" value="JmjC"/>
    <property type="match status" value="1"/>
</dbReference>
<dbReference type="SUPFAM" id="SSF51197">
    <property type="entry name" value="Clavaminate synthase-like"/>
    <property type="match status" value="1"/>
</dbReference>
<accession>A0A2G5B1K7</accession>
<comment type="subcellular location">
    <subcellularLocation>
        <location evidence="1">Nucleus</location>
    </subcellularLocation>
</comment>
<reference evidence="6 7" key="1">
    <citation type="journal article" date="2015" name="Genome Biol. Evol.">
        <title>Phylogenomic analyses indicate that early fungi evolved digesting cell walls of algal ancestors of land plants.</title>
        <authorList>
            <person name="Chang Y."/>
            <person name="Wang S."/>
            <person name="Sekimoto S."/>
            <person name="Aerts A.L."/>
            <person name="Choi C."/>
            <person name="Clum A."/>
            <person name="LaButti K.M."/>
            <person name="Lindquist E.A."/>
            <person name="Yee Ngan C."/>
            <person name="Ohm R.A."/>
            <person name="Salamov A.A."/>
            <person name="Grigoriev I.V."/>
            <person name="Spatafora J.W."/>
            <person name="Berbee M.L."/>
        </authorList>
    </citation>
    <scope>NUCLEOTIDE SEQUENCE [LARGE SCALE GENOMIC DNA]</scope>
    <source>
        <strain evidence="6 7">NRRL 1564</strain>
    </source>
</reference>
<evidence type="ECO:0000256" key="2">
    <source>
        <dbReference type="ARBA" id="ARBA00022723"/>
    </source>
</evidence>
<feature type="compositionally biased region" description="Polar residues" evidence="4">
    <location>
        <begin position="364"/>
        <end position="375"/>
    </location>
</feature>
<organism evidence="6 7">
    <name type="scientific">Coemansia reversa (strain ATCC 12441 / NRRL 1564)</name>
    <dbReference type="NCBI Taxonomy" id="763665"/>
    <lineage>
        <taxon>Eukaryota</taxon>
        <taxon>Fungi</taxon>
        <taxon>Fungi incertae sedis</taxon>
        <taxon>Zoopagomycota</taxon>
        <taxon>Kickxellomycotina</taxon>
        <taxon>Kickxellomycetes</taxon>
        <taxon>Kickxellales</taxon>
        <taxon>Kickxellaceae</taxon>
        <taxon>Coemansia</taxon>
    </lineage>
</organism>
<dbReference type="GO" id="GO:0046872">
    <property type="term" value="F:metal ion binding"/>
    <property type="evidence" value="ECO:0007669"/>
    <property type="project" value="UniProtKB-KW"/>
</dbReference>
<name>A0A2G5B1K7_COERN</name>
<dbReference type="GO" id="GO:0006357">
    <property type="term" value="P:regulation of transcription by RNA polymerase II"/>
    <property type="evidence" value="ECO:0007669"/>
    <property type="project" value="TreeGrafter"/>
</dbReference>
<dbReference type="AlphaFoldDB" id="A0A2G5B1K7"/>
<dbReference type="InterPro" id="IPR045109">
    <property type="entry name" value="LSDs-like"/>
</dbReference>
<protein>
    <submittedName>
        <fullName evidence="6">Clavaminate synthase-like protein</fullName>
    </submittedName>
</protein>
<evidence type="ECO:0000313" key="7">
    <source>
        <dbReference type="Proteomes" id="UP000242474"/>
    </source>
</evidence>
<keyword evidence="3" id="KW-0539">Nucleus</keyword>